<evidence type="ECO:0000313" key="2">
    <source>
        <dbReference type="Proteomes" id="UP000244867"/>
    </source>
</evidence>
<dbReference type="Proteomes" id="UP000244867">
    <property type="component" value="Unassembled WGS sequence"/>
</dbReference>
<reference evidence="1 2" key="1">
    <citation type="submission" date="2018-03" db="EMBL/GenBank/DDBJ databases">
        <authorList>
            <person name="Keele B.F."/>
        </authorList>
    </citation>
    <scope>NUCLEOTIDE SEQUENCE [LARGE SCALE GENOMIC DNA]</scope>
    <source>
        <strain evidence="1 2">IB-3</strain>
    </source>
</reference>
<protein>
    <submittedName>
        <fullName evidence="1">Uncharacterized protein</fullName>
    </submittedName>
</protein>
<name>A0A2R7YRD0_9ACTN</name>
<evidence type="ECO:0000313" key="1">
    <source>
        <dbReference type="EMBL" id="PUA78942.1"/>
    </source>
</evidence>
<dbReference type="RefSeq" id="WP_108347043.1">
    <property type="nucleotide sequence ID" value="NZ_PYXZ01000015.1"/>
</dbReference>
<dbReference type="AlphaFoldDB" id="A0A2R7YRD0"/>
<comment type="caution">
    <text evidence="1">The sequence shown here is derived from an EMBL/GenBank/DDBJ whole genome shotgun (WGS) entry which is preliminary data.</text>
</comment>
<organism evidence="1 2">
    <name type="scientific">Nocardioides currus</name>
    <dbReference type="NCBI Taxonomy" id="2133958"/>
    <lineage>
        <taxon>Bacteria</taxon>
        <taxon>Bacillati</taxon>
        <taxon>Actinomycetota</taxon>
        <taxon>Actinomycetes</taxon>
        <taxon>Propionibacteriales</taxon>
        <taxon>Nocardioidaceae</taxon>
        <taxon>Nocardioides</taxon>
    </lineage>
</organism>
<dbReference type="OrthoDB" id="5187584at2"/>
<gene>
    <name evidence="1" type="ORF">C7S10_21815</name>
</gene>
<proteinExistence type="predicted"/>
<sequence>MSDSYCDLCDADPCYCGQHGKLTPIARTAATTRSAPRGLDEPIREFVLTSYEEGVLDNWGGWLARIMERFEIANRSVARNAWNRVSNQFQRDWVLIDDPGGEAGPLRSPRHYPNARRLPLPDAIAAVEELIVSGRWSVGDKGLRLWQVRRLIENSVYINIWDALHDMNSRDYLVTTTSPSGSKTMFWYVRESAT</sequence>
<accession>A0A2R7YRD0</accession>
<keyword evidence="2" id="KW-1185">Reference proteome</keyword>
<dbReference type="EMBL" id="PYXZ01000015">
    <property type="protein sequence ID" value="PUA78942.1"/>
    <property type="molecule type" value="Genomic_DNA"/>
</dbReference>